<dbReference type="Proteomes" id="UP000075238">
    <property type="component" value="Chromosome 1"/>
</dbReference>
<dbReference type="AlphaFoldDB" id="A0A142JKB1"/>
<evidence type="ECO:0000256" key="8">
    <source>
        <dbReference type="ARBA" id="ARBA00022692"/>
    </source>
</evidence>
<evidence type="ECO:0000256" key="1">
    <source>
        <dbReference type="ARBA" id="ARBA00002442"/>
    </source>
</evidence>
<evidence type="ECO:0000313" key="13">
    <source>
        <dbReference type="EMBL" id="AMR78523.1"/>
    </source>
</evidence>
<evidence type="ECO:0000256" key="10">
    <source>
        <dbReference type="ARBA" id="ARBA00022989"/>
    </source>
</evidence>
<evidence type="ECO:0000313" key="14">
    <source>
        <dbReference type="Proteomes" id="UP000075238"/>
    </source>
</evidence>
<comment type="function">
    <text evidence="1 12">Required for the export of heme to the periplasm for the biogenesis of c-type cytochromes.</text>
</comment>
<dbReference type="PANTHER" id="PTHR37531">
    <property type="entry name" value="HEME EXPORTER PROTEIN D"/>
    <property type="match status" value="1"/>
</dbReference>
<evidence type="ECO:0000256" key="7">
    <source>
        <dbReference type="ARBA" id="ARBA00022519"/>
    </source>
</evidence>
<keyword evidence="14" id="KW-1185">Reference proteome</keyword>
<dbReference type="InterPro" id="IPR007078">
    <property type="entry name" value="Haem_export_protD_CcmD"/>
</dbReference>
<evidence type="ECO:0000256" key="5">
    <source>
        <dbReference type="ARBA" id="ARBA00022448"/>
    </source>
</evidence>
<name>A0A142JKB1_9BURK</name>
<evidence type="ECO:0000256" key="6">
    <source>
        <dbReference type="ARBA" id="ARBA00022475"/>
    </source>
</evidence>
<evidence type="ECO:0000256" key="2">
    <source>
        <dbReference type="ARBA" id="ARBA00004377"/>
    </source>
</evidence>
<dbReference type="RefSeq" id="WP_062799670.1">
    <property type="nucleotide sequence ID" value="NZ_CP014844.1"/>
</dbReference>
<protein>
    <recommendedName>
        <fullName evidence="4 12">Heme exporter protein D</fullName>
    </recommendedName>
</protein>
<dbReference type="GO" id="GO:0015886">
    <property type="term" value="P:heme transport"/>
    <property type="evidence" value="ECO:0007669"/>
    <property type="project" value="InterPro"/>
</dbReference>
<keyword evidence="9 12" id="KW-0201">Cytochrome c-type biogenesis</keyword>
<proteinExistence type="inferred from homology"/>
<accession>A0A142JKB1</accession>
<dbReference type="InterPro" id="IPR052075">
    <property type="entry name" value="Heme_exporter_D"/>
</dbReference>
<feature type="transmembrane region" description="Helical" evidence="12">
    <location>
        <begin position="20"/>
        <end position="41"/>
    </location>
</feature>
<evidence type="ECO:0000256" key="4">
    <source>
        <dbReference type="ARBA" id="ARBA00016461"/>
    </source>
</evidence>
<dbReference type="STRING" id="1796606.A2G96_12675"/>
<sequence length="59" mass="6649">MTAFASFADFVAMGHHGAYVWTAYGVGLLLMALNAVLPLAARRRYLNEQARRRRRKGQP</sequence>
<dbReference type="KEGG" id="cnan:A2G96_12675"/>
<evidence type="ECO:0000256" key="11">
    <source>
        <dbReference type="ARBA" id="ARBA00023136"/>
    </source>
</evidence>
<comment type="similarity">
    <text evidence="3 12">Belongs to the CcmD/CycX/HelD family.</text>
</comment>
<keyword evidence="10 12" id="KW-1133">Transmembrane helix</keyword>
<dbReference type="EMBL" id="CP014844">
    <property type="protein sequence ID" value="AMR78523.1"/>
    <property type="molecule type" value="Genomic_DNA"/>
</dbReference>
<keyword evidence="8 12" id="KW-0812">Transmembrane</keyword>
<evidence type="ECO:0000256" key="12">
    <source>
        <dbReference type="RuleBase" id="RU363101"/>
    </source>
</evidence>
<keyword evidence="7 12" id="KW-0997">Cell inner membrane</keyword>
<keyword evidence="6 12" id="KW-1003">Cell membrane</keyword>
<gene>
    <name evidence="13" type="ORF">A2G96_12675</name>
</gene>
<evidence type="ECO:0000256" key="3">
    <source>
        <dbReference type="ARBA" id="ARBA00008741"/>
    </source>
</evidence>
<comment type="subcellular location">
    <subcellularLocation>
        <location evidence="2 12">Cell inner membrane</location>
        <topology evidence="2 12">Single-pass membrane protein</topology>
    </subcellularLocation>
</comment>
<dbReference type="NCBIfam" id="TIGR03141">
    <property type="entry name" value="cytochro_ccmD"/>
    <property type="match status" value="1"/>
</dbReference>
<dbReference type="GO" id="GO:1903607">
    <property type="term" value="P:cytochrome c biosynthetic process"/>
    <property type="evidence" value="ECO:0007669"/>
    <property type="project" value="TreeGrafter"/>
</dbReference>
<dbReference type="GO" id="GO:0005886">
    <property type="term" value="C:plasma membrane"/>
    <property type="evidence" value="ECO:0007669"/>
    <property type="project" value="UniProtKB-SubCell"/>
</dbReference>
<dbReference type="Pfam" id="PF04995">
    <property type="entry name" value="CcmD"/>
    <property type="match status" value="1"/>
</dbReference>
<dbReference type="GO" id="GO:0017004">
    <property type="term" value="P:cytochrome complex assembly"/>
    <property type="evidence" value="ECO:0007669"/>
    <property type="project" value="UniProtKB-KW"/>
</dbReference>
<organism evidence="13 14">
    <name type="scientific">Cupriavidus nantongensis</name>
    <dbReference type="NCBI Taxonomy" id="1796606"/>
    <lineage>
        <taxon>Bacteria</taxon>
        <taxon>Pseudomonadati</taxon>
        <taxon>Pseudomonadota</taxon>
        <taxon>Betaproteobacteria</taxon>
        <taxon>Burkholderiales</taxon>
        <taxon>Burkholderiaceae</taxon>
        <taxon>Cupriavidus</taxon>
    </lineage>
</organism>
<evidence type="ECO:0000256" key="9">
    <source>
        <dbReference type="ARBA" id="ARBA00022748"/>
    </source>
</evidence>
<keyword evidence="11 12" id="KW-0472">Membrane</keyword>
<reference evidence="13 14" key="1">
    <citation type="submission" date="2016-03" db="EMBL/GenBank/DDBJ databases">
        <title>Complete genome sequence of a novel chlorpyrifos degrading bacterium, Cupriavidus nantongensis sp. X1.</title>
        <authorList>
            <person name="Fang L."/>
        </authorList>
    </citation>
    <scope>NUCLEOTIDE SEQUENCE [LARGE SCALE GENOMIC DNA]</scope>
    <source>
        <strain evidence="13 14">X1</strain>
    </source>
</reference>
<keyword evidence="5 12" id="KW-0813">Transport</keyword>
<dbReference type="PANTHER" id="PTHR37531:SF1">
    <property type="entry name" value="HEME EXPORTER PROTEIN D"/>
    <property type="match status" value="1"/>
</dbReference>